<dbReference type="NCBIfam" id="TIGR03592">
    <property type="entry name" value="yidC_oxa1_cterm"/>
    <property type="match status" value="1"/>
</dbReference>
<evidence type="ECO:0000256" key="14">
    <source>
        <dbReference type="SAM" id="MobiDB-lite"/>
    </source>
</evidence>
<evidence type="ECO:0000256" key="8">
    <source>
        <dbReference type="ARBA" id="ARBA00022989"/>
    </source>
</evidence>
<evidence type="ECO:0000256" key="4">
    <source>
        <dbReference type="ARBA" id="ARBA00022448"/>
    </source>
</evidence>
<dbReference type="InterPro" id="IPR019998">
    <property type="entry name" value="Membr_insert_YidC"/>
</dbReference>
<reference evidence="17 18" key="1">
    <citation type="submission" date="2024-11" db="EMBL/GenBank/DDBJ databases">
        <authorList>
            <person name="Kaparullina E.N."/>
            <person name="Delegan Y.A."/>
            <person name="Doronina N.V."/>
        </authorList>
    </citation>
    <scope>NUCLEOTIDE SEQUENCE [LARGE SCALE GENOMIC DNA]</scope>
    <source>
        <strain evidence="17 18">7sh_L</strain>
    </source>
</reference>
<evidence type="ECO:0000313" key="18">
    <source>
        <dbReference type="Proteomes" id="UP001617669"/>
    </source>
</evidence>
<dbReference type="InterPro" id="IPR001708">
    <property type="entry name" value="YidC/ALB3/OXA1/COX18"/>
</dbReference>
<dbReference type="NCBIfam" id="NF002353">
    <property type="entry name" value="PRK01318.1-4"/>
    <property type="match status" value="1"/>
</dbReference>
<feature type="region of interest" description="Disordered" evidence="14">
    <location>
        <begin position="29"/>
        <end position="59"/>
    </location>
</feature>
<dbReference type="Pfam" id="PF02096">
    <property type="entry name" value="60KD_IMP"/>
    <property type="match status" value="1"/>
</dbReference>
<dbReference type="PRINTS" id="PR00701">
    <property type="entry name" value="60KDINNERMP"/>
</dbReference>
<evidence type="ECO:0000256" key="2">
    <source>
        <dbReference type="ARBA" id="ARBA00010527"/>
    </source>
</evidence>
<name>A0ABW8GNP9_9PROT</name>
<feature type="transmembrane region" description="Helical" evidence="13">
    <location>
        <begin position="359"/>
        <end position="379"/>
    </location>
</feature>
<dbReference type="PANTHER" id="PTHR12428:SF65">
    <property type="entry name" value="CYTOCHROME C OXIDASE ASSEMBLY PROTEIN COX18, MITOCHONDRIAL"/>
    <property type="match status" value="1"/>
</dbReference>
<feature type="transmembrane region" description="Helical" evidence="13">
    <location>
        <begin position="335"/>
        <end position="353"/>
    </location>
</feature>
<feature type="transmembrane region" description="Helical" evidence="13">
    <location>
        <begin position="469"/>
        <end position="486"/>
    </location>
</feature>
<dbReference type="PANTHER" id="PTHR12428">
    <property type="entry name" value="OXA1"/>
    <property type="match status" value="1"/>
</dbReference>
<dbReference type="InterPro" id="IPR028055">
    <property type="entry name" value="YidC/Oxa/ALB_C"/>
</dbReference>
<comment type="caution">
    <text evidence="17">The sequence shown here is derived from an EMBL/GenBank/DDBJ whole genome shotgun (WGS) entry which is preliminary data.</text>
</comment>
<dbReference type="InterPro" id="IPR028053">
    <property type="entry name" value="Membr_insert_YidC_N"/>
</dbReference>
<dbReference type="Pfam" id="PF14849">
    <property type="entry name" value="YidC_periplas"/>
    <property type="match status" value="1"/>
</dbReference>
<dbReference type="EMBL" id="JBIWXY010000002">
    <property type="protein sequence ID" value="MFJ5446553.1"/>
    <property type="molecule type" value="Genomic_DNA"/>
</dbReference>
<evidence type="ECO:0000259" key="16">
    <source>
        <dbReference type="Pfam" id="PF14849"/>
    </source>
</evidence>
<evidence type="ECO:0000256" key="11">
    <source>
        <dbReference type="ARBA" id="ARBA00033245"/>
    </source>
</evidence>
<sequence length="552" mass="62156">MDTKRLILFVVFSFSILMLWDSWQRDHKPAPTPVATATQHAEDSSVPQAAAKSSTASASQASLPVETGFRLQSGERVQVETDLYKASIDTIGGDLRRLELREHKDDVDLDKNFVLMDDASAPMLYVAQTGLIGNDLPTHKAVFTSDSSSYQLTPGADKLDVRLTWKGDNGVEVDKIYTFHRDSYAIEVSYEIRNNGTVAIDPSVYYQIVHDNQSHQGSYMMPTFTGGAYFTEADKYKKLSFSDMSKTNLSKNASDGWVGLVQHYFVSAWIPKDGLAREFYSKKLSDNMFSIGSVSHLGNIEPGQSIELKSRLYAGPQTQSELKSVAPGLEYTVDYGWLTVIASPLFWVLSSIQKLVHNWGVAIILLTVLIKLAFYPLSAASYRSMANMRELAPRLQRLKEQYGDDRQKMHQAMMEMYKTEKINPMGGCLPILVQIPVFIALYWVLLGSVEMRHAPFMLWIQDLSAIDPYYVLPILMGATMIIQTRLNPKPADPVQAKVMTIMPVVFSVFFFFFPAGLVLYWLVNNILSIAQQWHINRTIHQAAEKKKGNARR</sequence>
<gene>
    <name evidence="13 17" type="primary">yidC</name>
    <name evidence="17" type="ORF">ACIKP9_09980</name>
</gene>
<organism evidence="17 18">
    <name type="scientific">Methylobacillus methanolivorans</name>
    <dbReference type="NCBI Taxonomy" id="1848927"/>
    <lineage>
        <taxon>Bacteria</taxon>
        <taxon>Pseudomonadati</taxon>
        <taxon>Pseudomonadota</taxon>
        <taxon>Betaproteobacteria</taxon>
        <taxon>Nitrosomonadales</taxon>
        <taxon>Methylophilaceae</taxon>
        <taxon>Methylobacillus</taxon>
    </lineage>
</organism>
<evidence type="ECO:0000256" key="13">
    <source>
        <dbReference type="HAMAP-Rule" id="MF_01810"/>
    </source>
</evidence>
<dbReference type="CDD" id="cd20070">
    <property type="entry name" value="5TM_YidC_Alb3"/>
    <property type="match status" value="1"/>
</dbReference>
<evidence type="ECO:0000256" key="1">
    <source>
        <dbReference type="ARBA" id="ARBA00004429"/>
    </source>
</evidence>
<evidence type="ECO:0000256" key="3">
    <source>
        <dbReference type="ARBA" id="ARBA00015325"/>
    </source>
</evidence>
<feature type="domain" description="Membrane insertase YidC/Oxa/ALB C-terminal" evidence="15">
    <location>
        <begin position="359"/>
        <end position="537"/>
    </location>
</feature>
<comment type="similarity">
    <text evidence="2 13">Belongs to the OXA1/ALB3/YidC family. Type 1 subfamily.</text>
</comment>
<dbReference type="NCBIfam" id="NF002352">
    <property type="entry name" value="PRK01318.1-3"/>
    <property type="match status" value="1"/>
</dbReference>
<dbReference type="CDD" id="cd19961">
    <property type="entry name" value="EcYidC-like_peri"/>
    <property type="match status" value="1"/>
</dbReference>
<evidence type="ECO:0000313" key="17">
    <source>
        <dbReference type="EMBL" id="MFJ5446553.1"/>
    </source>
</evidence>
<feature type="compositionally biased region" description="Low complexity" evidence="14">
    <location>
        <begin position="49"/>
        <end position="59"/>
    </location>
</feature>
<evidence type="ECO:0000256" key="7">
    <source>
        <dbReference type="ARBA" id="ARBA00022927"/>
    </source>
</evidence>
<keyword evidence="7 13" id="KW-0653">Protein transport</keyword>
<evidence type="ECO:0000256" key="6">
    <source>
        <dbReference type="ARBA" id="ARBA00022692"/>
    </source>
</evidence>
<dbReference type="RefSeq" id="WP_400882121.1">
    <property type="nucleotide sequence ID" value="NZ_JBIWXY010000002.1"/>
</dbReference>
<keyword evidence="5 13" id="KW-1003">Cell membrane</keyword>
<dbReference type="HAMAP" id="MF_01810">
    <property type="entry name" value="YidC_type1"/>
    <property type="match status" value="1"/>
</dbReference>
<keyword evidence="9 13" id="KW-0472">Membrane</keyword>
<keyword evidence="6 13" id="KW-0812">Transmembrane</keyword>
<dbReference type="InterPro" id="IPR047196">
    <property type="entry name" value="YidC_ALB_C"/>
</dbReference>
<accession>A0ABW8GNP9</accession>
<evidence type="ECO:0000256" key="10">
    <source>
        <dbReference type="ARBA" id="ARBA00023186"/>
    </source>
</evidence>
<feature type="transmembrane region" description="Helical" evidence="13">
    <location>
        <begin position="498"/>
        <end position="523"/>
    </location>
</feature>
<comment type="subcellular location">
    <subcellularLocation>
        <location evidence="1">Cell inner membrane</location>
        <topology evidence="1">Multi-pass membrane protein</topology>
    </subcellularLocation>
    <subcellularLocation>
        <location evidence="13">Cell membrane</location>
        <topology evidence="13">Multi-pass membrane protein</topology>
    </subcellularLocation>
</comment>
<evidence type="ECO:0000256" key="9">
    <source>
        <dbReference type="ARBA" id="ARBA00023136"/>
    </source>
</evidence>
<comment type="function">
    <text evidence="13">Required for the insertion and/or proper folding and/or complex formation of integral membrane proteins into the membrane. Involved in integration of membrane proteins that insert both dependently and independently of the Sec translocase complex, as well as at least some lipoproteins. Aids folding of multispanning membrane proteins.</text>
</comment>
<dbReference type="Gene3D" id="2.70.98.90">
    <property type="match status" value="1"/>
</dbReference>
<feature type="domain" description="Membrane insertase YidC N-terminal" evidence="16">
    <location>
        <begin position="76"/>
        <end position="348"/>
    </location>
</feature>
<keyword evidence="4 13" id="KW-0813">Transport</keyword>
<evidence type="ECO:0000256" key="12">
    <source>
        <dbReference type="ARBA" id="ARBA00033342"/>
    </source>
</evidence>
<keyword evidence="8 13" id="KW-1133">Transmembrane helix</keyword>
<keyword evidence="10 13" id="KW-0143">Chaperone</keyword>
<dbReference type="PRINTS" id="PR01900">
    <property type="entry name" value="YIDCPROTEIN"/>
</dbReference>
<proteinExistence type="inferred from homology"/>
<dbReference type="InterPro" id="IPR038221">
    <property type="entry name" value="YidC_periplasmic_sf"/>
</dbReference>
<evidence type="ECO:0000259" key="15">
    <source>
        <dbReference type="Pfam" id="PF02096"/>
    </source>
</evidence>
<dbReference type="Proteomes" id="UP001617669">
    <property type="component" value="Unassembled WGS sequence"/>
</dbReference>
<dbReference type="NCBIfam" id="TIGR03593">
    <property type="entry name" value="yidC_nterm"/>
    <property type="match status" value="1"/>
</dbReference>
<feature type="transmembrane region" description="Helical" evidence="13">
    <location>
        <begin position="428"/>
        <end position="449"/>
    </location>
</feature>
<protein>
    <recommendedName>
        <fullName evidence="3 13">Membrane protein insertase YidC</fullName>
    </recommendedName>
    <alternativeName>
        <fullName evidence="12 13">Foldase YidC</fullName>
    </alternativeName>
    <alternativeName>
        <fullName evidence="11 13">Membrane integrase YidC</fullName>
    </alternativeName>
    <alternativeName>
        <fullName evidence="13">Membrane protein YidC</fullName>
    </alternativeName>
</protein>
<keyword evidence="18" id="KW-1185">Reference proteome</keyword>
<comment type="subunit">
    <text evidence="13">Interacts with the Sec translocase complex via SecD. Specifically interacts with transmembrane segments of nascent integral membrane proteins during membrane integration.</text>
</comment>
<evidence type="ECO:0000256" key="5">
    <source>
        <dbReference type="ARBA" id="ARBA00022475"/>
    </source>
</evidence>